<dbReference type="EC" id="2.7.7.65" evidence="1"/>
<dbReference type="PROSITE" id="PS50887">
    <property type="entry name" value="GGDEF"/>
    <property type="match status" value="1"/>
</dbReference>
<feature type="region of interest" description="Disordered" evidence="3">
    <location>
        <begin position="156"/>
        <end position="180"/>
    </location>
</feature>
<dbReference type="PANTHER" id="PTHR45138:SF9">
    <property type="entry name" value="DIGUANYLATE CYCLASE DGCM-RELATED"/>
    <property type="match status" value="1"/>
</dbReference>
<comment type="caution">
    <text evidence="5">The sequence shown here is derived from an EMBL/GenBank/DDBJ whole genome shotgun (WGS) entry which is preliminary data.</text>
</comment>
<sequence length="180" mass="18341">MGAGWNGDDLLDEDPARIGALFAELRMAATRGRDGAQPACLLALDLDCFRHHCERYGDAAAGSALCRFAEILARGLPPATPAARVGSDKFVALLADTPLSASLCLAERVRAAQAEAAGADLPDLTVSIGVADAIGLHGESAAAALDRAGAALLRAKREGRNRTKVAPPPRPQPSGAGGPG</sequence>
<dbReference type="InterPro" id="IPR029787">
    <property type="entry name" value="Nucleotide_cyclase"/>
</dbReference>
<organism evidence="5 6">
    <name type="scientific">Phaeospirillum tilakii</name>
    <dbReference type="NCBI Taxonomy" id="741673"/>
    <lineage>
        <taxon>Bacteria</taxon>
        <taxon>Pseudomonadati</taxon>
        <taxon>Pseudomonadota</taxon>
        <taxon>Alphaproteobacteria</taxon>
        <taxon>Rhodospirillales</taxon>
        <taxon>Rhodospirillaceae</taxon>
        <taxon>Phaeospirillum</taxon>
    </lineage>
</organism>
<proteinExistence type="predicted"/>
<dbReference type="GO" id="GO:0052621">
    <property type="term" value="F:diguanylate cyclase activity"/>
    <property type="evidence" value="ECO:0007669"/>
    <property type="project" value="UniProtKB-EC"/>
</dbReference>
<dbReference type="Proteomes" id="UP001597296">
    <property type="component" value="Unassembled WGS sequence"/>
</dbReference>
<accession>A0ABW5CDA8</accession>
<dbReference type="RefSeq" id="WP_377318265.1">
    <property type="nucleotide sequence ID" value="NZ_JBHUIY010000040.1"/>
</dbReference>
<keyword evidence="5" id="KW-0548">Nucleotidyltransferase</keyword>
<dbReference type="PANTHER" id="PTHR45138">
    <property type="entry name" value="REGULATORY COMPONENTS OF SENSORY TRANSDUCTION SYSTEM"/>
    <property type="match status" value="1"/>
</dbReference>
<comment type="catalytic activity">
    <reaction evidence="2">
        <text>2 GTP = 3',3'-c-di-GMP + 2 diphosphate</text>
        <dbReference type="Rhea" id="RHEA:24898"/>
        <dbReference type="ChEBI" id="CHEBI:33019"/>
        <dbReference type="ChEBI" id="CHEBI:37565"/>
        <dbReference type="ChEBI" id="CHEBI:58805"/>
        <dbReference type="EC" id="2.7.7.65"/>
    </reaction>
</comment>
<evidence type="ECO:0000259" key="4">
    <source>
        <dbReference type="PROSITE" id="PS50887"/>
    </source>
</evidence>
<dbReference type="InterPro" id="IPR043128">
    <property type="entry name" value="Rev_trsase/Diguanyl_cyclase"/>
</dbReference>
<feature type="domain" description="GGDEF" evidence="4">
    <location>
        <begin position="37"/>
        <end position="168"/>
    </location>
</feature>
<evidence type="ECO:0000256" key="1">
    <source>
        <dbReference type="ARBA" id="ARBA00012528"/>
    </source>
</evidence>
<name>A0ABW5CDA8_9PROT</name>
<keyword evidence="5" id="KW-0808">Transferase</keyword>
<dbReference type="NCBIfam" id="TIGR00254">
    <property type="entry name" value="GGDEF"/>
    <property type="match status" value="1"/>
</dbReference>
<keyword evidence="6" id="KW-1185">Reference proteome</keyword>
<evidence type="ECO:0000313" key="6">
    <source>
        <dbReference type="Proteomes" id="UP001597296"/>
    </source>
</evidence>
<protein>
    <recommendedName>
        <fullName evidence="1">diguanylate cyclase</fullName>
        <ecNumber evidence="1">2.7.7.65</ecNumber>
    </recommendedName>
</protein>
<dbReference type="InterPro" id="IPR000160">
    <property type="entry name" value="GGDEF_dom"/>
</dbReference>
<evidence type="ECO:0000313" key="5">
    <source>
        <dbReference type="EMBL" id="MFD2235254.1"/>
    </source>
</evidence>
<dbReference type="Gene3D" id="3.30.70.270">
    <property type="match status" value="1"/>
</dbReference>
<reference evidence="6" key="1">
    <citation type="journal article" date="2019" name="Int. J. Syst. Evol. Microbiol.">
        <title>The Global Catalogue of Microorganisms (GCM) 10K type strain sequencing project: providing services to taxonomists for standard genome sequencing and annotation.</title>
        <authorList>
            <consortium name="The Broad Institute Genomics Platform"/>
            <consortium name="The Broad Institute Genome Sequencing Center for Infectious Disease"/>
            <person name="Wu L."/>
            <person name="Ma J."/>
        </authorList>
    </citation>
    <scope>NUCLEOTIDE SEQUENCE [LARGE SCALE GENOMIC DNA]</scope>
    <source>
        <strain evidence="6">KCTC 15012</strain>
    </source>
</reference>
<dbReference type="SUPFAM" id="SSF55073">
    <property type="entry name" value="Nucleotide cyclase"/>
    <property type="match status" value="1"/>
</dbReference>
<dbReference type="InterPro" id="IPR050469">
    <property type="entry name" value="Diguanylate_Cyclase"/>
</dbReference>
<dbReference type="EMBL" id="JBHUIY010000040">
    <property type="protein sequence ID" value="MFD2235254.1"/>
    <property type="molecule type" value="Genomic_DNA"/>
</dbReference>
<gene>
    <name evidence="5" type="ORF">ACFSNB_15710</name>
</gene>
<evidence type="ECO:0000256" key="3">
    <source>
        <dbReference type="SAM" id="MobiDB-lite"/>
    </source>
</evidence>
<evidence type="ECO:0000256" key="2">
    <source>
        <dbReference type="ARBA" id="ARBA00034247"/>
    </source>
</evidence>
<dbReference type="SMART" id="SM00267">
    <property type="entry name" value="GGDEF"/>
    <property type="match status" value="1"/>
</dbReference>
<dbReference type="Pfam" id="PF00990">
    <property type="entry name" value="GGDEF"/>
    <property type="match status" value="1"/>
</dbReference>